<evidence type="ECO:0000313" key="11">
    <source>
        <dbReference type="Proteomes" id="UP000218113"/>
    </source>
</evidence>
<dbReference type="PANTHER" id="PTHR34933">
    <property type="entry name" value="FLAGELLAR L-RING PROTEIN"/>
    <property type="match status" value="1"/>
</dbReference>
<evidence type="ECO:0000256" key="8">
    <source>
        <dbReference type="ARBA" id="ARBA00023237"/>
    </source>
</evidence>
<keyword evidence="6" id="KW-0472">Membrane</keyword>
<dbReference type="InterPro" id="IPR000527">
    <property type="entry name" value="Flag_Lring"/>
</dbReference>
<protein>
    <submittedName>
        <fullName evidence="10">Flagellar biosynthesis protein FlgH</fullName>
    </submittedName>
</protein>
<keyword evidence="10" id="KW-0282">Flagellum</keyword>
<keyword evidence="8" id="KW-0998">Cell outer membrane</keyword>
<comment type="caution">
    <text evidence="10">The sequence shown here is derived from an EMBL/GenBank/DDBJ whole genome shotgun (WGS) entry which is preliminary data.</text>
</comment>
<dbReference type="Proteomes" id="UP000218113">
    <property type="component" value="Unassembled WGS sequence"/>
</dbReference>
<evidence type="ECO:0000256" key="5">
    <source>
        <dbReference type="ARBA" id="ARBA00022729"/>
    </source>
</evidence>
<evidence type="ECO:0000256" key="9">
    <source>
        <dbReference type="SAM" id="MobiDB-lite"/>
    </source>
</evidence>
<dbReference type="GO" id="GO:0009279">
    <property type="term" value="C:cell outer membrane"/>
    <property type="evidence" value="ECO:0007669"/>
    <property type="project" value="UniProtKB-SubCell"/>
</dbReference>
<accession>A0A2A4T8C4</accession>
<dbReference type="GO" id="GO:0003774">
    <property type="term" value="F:cytoskeletal motor activity"/>
    <property type="evidence" value="ECO:0007669"/>
    <property type="project" value="InterPro"/>
</dbReference>
<comment type="subcellular location">
    <subcellularLocation>
        <location evidence="2">Bacterial flagellum basal body</location>
    </subcellularLocation>
    <subcellularLocation>
        <location evidence="3">Cell outer membrane</location>
    </subcellularLocation>
</comment>
<feature type="region of interest" description="Disordered" evidence="9">
    <location>
        <begin position="243"/>
        <end position="262"/>
    </location>
</feature>
<reference evidence="11" key="1">
    <citation type="submission" date="2017-08" db="EMBL/GenBank/DDBJ databases">
        <title>A dynamic microbial community with high functional redundancy inhabits the cold, oxic subseafloor aquifer.</title>
        <authorList>
            <person name="Tully B.J."/>
            <person name="Wheat C.G."/>
            <person name="Glazer B.T."/>
            <person name="Huber J.A."/>
        </authorList>
    </citation>
    <scope>NUCLEOTIDE SEQUENCE [LARGE SCALE GENOMIC DNA]</scope>
</reference>
<keyword evidence="5" id="KW-0732">Signal</keyword>
<dbReference type="GO" id="GO:0009427">
    <property type="term" value="C:bacterial-type flagellum basal body, distal rod, L ring"/>
    <property type="evidence" value="ECO:0007669"/>
    <property type="project" value="InterPro"/>
</dbReference>
<gene>
    <name evidence="10" type="ORF">COB67_03265</name>
</gene>
<organism evidence="10 11">
    <name type="scientific">SAR324 cluster bacterium</name>
    <dbReference type="NCBI Taxonomy" id="2024889"/>
    <lineage>
        <taxon>Bacteria</taxon>
        <taxon>Deltaproteobacteria</taxon>
        <taxon>SAR324 cluster</taxon>
    </lineage>
</organism>
<comment type="function">
    <text evidence="1">Assembles around the rod to form the L-ring and probably protects the motor/basal body from shearing forces during rotation.</text>
</comment>
<evidence type="ECO:0000256" key="1">
    <source>
        <dbReference type="ARBA" id="ARBA00002591"/>
    </source>
</evidence>
<evidence type="ECO:0000256" key="3">
    <source>
        <dbReference type="ARBA" id="ARBA00004442"/>
    </source>
</evidence>
<dbReference type="Pfam" id="PF02107">
    <property type="entry name" value="FlgH"/>
    <property type="match status" value="1"/>
</dbReference>
<feature type="compositionally biased region" description="Polar residues" evidence="9">
    <location>
        <begin position="245"/>
        <end position="262"/>
    </location>
</feature>
<dbReference type="EMBL" id="NVSR01000010">
    <property type="protein sequence ID" value="PCI29778.1"/>
    <property type="molecule type" value="Genomic_DNA"/>
</dbReference>
<proteinExistence type="inferred from homology"/>
<name>A0A2A4T8C4_9DELT</name>
<keyword evidence="10" id="KW-0969">Cilium</keyword>
<evidence type="ECO:0000256" key="4">
    <source>
        <dbReference type="ARBA" id="ARBA00006929"/>
    </source>
</evidence>
<keyword evidence="10" id="KW-0966">Cell projection</keyword>
<dbReference type="PROSITE" id="PS51257">
    <property type="entry name" value="PROKAR_LIPOPROTEIN"/>
    <property type="match status" value="1"/>
</dbReference>
<sequence>MYKTIGIVFSIMILFAGCATRRMDLPEPPPPPQIEKNPNLIYIDDSRISYRTRRPIPMDQSRYEGSLWKDESSWGNLLRDHRARFRDDVLMITNIQNILNIPEPESKTPVEPILPGGEEQAAQAAQAIEALSAAAGIADVEKERNSVLRSIQQISARVTEVLPNGNMVILGEKVDYRQQNNVRYVTKIRGIIRPEDVSPSNEVSALKLARSEVNTKRQVQREKLNLSVLAPLLGRGKTRLLKSAQRATRANSNNRTTAIPTQ</sequence>
<keyword evidence="7" id="KW-0975">Bacterial flagellum</keyword>
<dbReference type="PANTHER" id="PTHR34933:SF1">
    <property type="entry name" value="FLAGELLAR L-RING PROTEIN"/>
    <property type="match status" value="1"/>
</dbReference>
<evidence type="ECO:0000256" key="2">
    <source>
        <dbReference type="ARBA" id="ARBA00004117"/>
    </source>
</evidence>
<dbReference type="AlphaFoldDB" id="A0A2A4T8C4"/>
<dbReference type="GO" id="GO:0071973">
    <property type="term" value="P:bacterial-type flagellum-dependent cell motility"/>
    <property type="evidence" value="ECO:0007669"/>
    <property type="project" value="InterPro"/>
</dbReference>
<comment type="similarity">
    <text evidence="4">Belongs to the FlgH family.</text>
</comment>
<evidence type="ECO:0000313" key="10">
    <source>
        <dbReference type="EMBL" id="PCI29778.1"/>
    </source>
</evidence>
<evidence type="ECO:0000256" key="6">
    <source>
        <dbReference type="ARBA" id="ARBA00023136"/>
    </source>
</evidence>
<evidence type="ECO:0000256" key="7">
    <source>
        <dbReference type="ARBA" id="ARBA00023143"/>
    </source>
</evidence>